<evidence type="ECO:0000256" key="4">
    <source>
        <dbReference type="ARBA" id="ARBA00023014"/>
    </source>
</evidence>
<evidence type="ECO:0000259" key="6">
    <source>
        <dbReference type="PROSITE" id="PS51296"/>
    </source>
</evidence>
<dbReference type="PANTHER" id="PTHR21496">
    <property type="entry name" value="FERREDOXIN-RELATED"/>
    <property type="match status" value="1"/>
</dbReference>
<dbReference type="SUPFAM" id="SSF50022">
    <property type="entry name" value="ISP domain"/>
    <property type="match status" value="1"/>
</dbReference>
<dbReference type="Proteomes" id="UP001432322">
    <property type="component" value="Unassembled WGS sequence"/>
</dbReference>
<dbReference type="GO" id="GO:0046872">
    <property type="term" value="F:metal ion binding"/>
    <property type="evidence" value="ECO:0007669"/>
    <property type="project" value="UniProtKB-KW"/>
</dbReference>
<name>A0AAV5WXA8_9BILA</name>
<reference evidence="7" key="1">
    <citation type="submission" date="2023-10" db="EMBL/GenBank/DDBJ databases">
        <title>Genome assembly of Pristionchus species.</title>
        <authorList>
            <person name="Yoshida K."/>
            <person name="Sommer R.J."/>
        </authorList>
    </citation>
    <scope>NUCLEOTIDE SEQUENCE</scope>
    <source>
        <strain evidence="7">RS5133</strain>
    </source>
</reference>
<dbReference type="Pfam" id="PF00355">
    <property type="entry name" value="Rieske"/>
    <property type="match status" value="1"/>
</dbReference>
<protein>
    <recommendedName>
        <fullName evidence="6">Rieske domain-containing protein</fullName>
    </recommendedName>
</protein>
<dbReference type="FunFam" id="2.102.10.10:FF:000003">
    <property type="entry name" value="apoptosis-inducing factor 3 isoform X2"/>
    <property type="match status" value="1"/>
</dbReference>
<dbReference type="SUPFAM" id="SSF51905">
    <property type="entry name" value="FAD/NAD(P)-binding domain"/>
    <property type="match status" value="1"/>
</dbReference>
<keyword evidence="4" id="KW-0411">Iron-sulfur</keyword>
<dbReference type="InterPro" id="IPR036188">
    <property type="entry name" value="FAD/NAD-bd_sf"/>
</dbReference>
<evidence type="ECO:0000256" key="5">
    <source>
        <dbReference type="ARBA" id="ARBA00034078"/>
    </source>
</evidence>
<organism evidence="7 8">
    <name type="scientific">Pristionchus fissidentatus</name>
    <dbReference type="NCBI Taxonomy" id="1538716"/>
    <lineage>
        <taxon>Eukaryota</taxon>
        <taxon>Metazoa</taxon>
        <taxon>Ecdysozoa</taxon>
        <taxon>Nematoda</taxon>
        <taxon>Chromadorea</taxon>
        <taxon>Rhabditida</taxon>
        <taxon>Rhabditina</taxon>
        <taxon>Diplogasteromorpha</taxon>
        <taxon>Diplogasteroidea</taxon>
        <taxon>Neodiplogasteridae</taxon>
        <taxon>Pristionchus</taxon>
    </lineage>
</organism>
<sequence length="182" mass="20351">SDMCKEMEYDDSPVVEEAVCKAEEVPEGGMHEVELRGRKILIVLDKGKYMAVNGLCAHYNYALKDGVYANGRIRCPLHGACFNMETGDIEDYPTFNGLHPFKVDRKGDDLVISTTENRLKSDRHTRPTWIRKTTGEKPIIIIGGGPSGQSLAENLRIEGSRTPIILMTKESIPPYDRVLLSK</sequence>
<feature type="non-terminal residue" evidence="7">
    <location>
        <position position="182"/>
    </location>
</feature>
<feature type="domain" description="Rieske" evidence="6">
    <location>
        <begin position="17"/>
        <end position="112"/>
    </location>
</feature>
<evidence type="ECO:0000313" key="8">
    <source>
        <dbReference type="Proteomes" id="UP001432322"/>
    </source>
</evidence>
<dbReference type="InterPro" id="IPR036922">
    <property type="entry name" value="Rieske_2Fe-2S_sf"/>
</dbReference>
<dbReference type="Gene3D" id="2.102.10.10">
    <property type="entry name" value="Rieske [2Fe-2S] iron-sulphur domain"/>
    <property type="match status" value="1"/>
</dbReference>
<dbReference type="AlphaFoldDB" id="A0AAV5WXA8"/>
<evidence type="ECO:0000256" key="2">
    <source>
        <dbReference type="ARBA" id="ARBA00022723"/>
    </source>
</evidence>
<dbReference type="PANTHER" id="PTHR21496:SF0">
    <property type="entry name" value="RIESKE DOMAIN-CONTAINING PROTEIN"/>
    <property type="match status" value="1"/>
</dbReference>
<accession>A0AAV5WXA8</accession>
<keyword evidence="2" id="KW-0479">Metal-binding</keyword>
<comment type="cofactor">
    <cofactor evidence="5">
        <name>[2Fe-2S] cluster</name>
        <dbReference type="ChEBI" id="CHEBI:190135"/>
    </cofactor>
</comment>
<keyword evidence="8" id="KW-1185">Reference proteome</keyword>
<comment type="caution">
    <text evidence="7">The sequence shown here is derived from an EMBL/GenBank/DDBJ whole genome shotgun (WGS) entry which is preliminary data.</text>
</comment>
<dbReference type="PROSITE" id="PS51296">
    <property type="entry name" value="RIESKE"/>
    <property type="match status" value="1"/>
</dbReference>
<keyword evidence="3" id="KW-0408">Iron</keyword>
<proteinExistence type="predicted"/>
<evidence type="ECO:0000256" key="1">
    <source>
        <dbReference type="ARBA" id="ARBA00022714"/>
    </source>
</evidence>
<gene>
    <name evidence="7" type="ORF">PFISCL1PPCAC_28114</name>
</gene>
<evidence type="ECO:0000256" key="3">
    <source>
        <dbReference type="ARBA" id="ARBA00023004"/>
    </source>
</evidence>
<dbReference type="Gene3D" id="3.50.50.60">
    <property type="entry name" value="FAD/NAD(P)-binding domain"/>
    <property type="match status" value="1"/>
</dbReference>
<evidence type="ECO:0000313" key="7">
    <source>
        <dbReference type="EMBL" id="GMT36817.1"/>
    </source>
</evidence>
<dbReference type="GO" id="GO:0051537">
    <property type="term" value="F:2 iron, 2 sulfur cluster binding"/>
    <property type="evidence" value="ECO:0007669"/>
    <property type="project" value="UniProtKB-KW"/>
</dbReference>
<dbReference type="InterPro" id="IPR017941">
    <property type="entry name" value="Rieske_2Fe-2S"/>
</dbReference>
<keyword evidence="1" id="KW-0001">2Fe-2S</keyword>
<feature type="non-terminal residue" evidence="7">
    <location>
        <position position="1"/>
    </location>
</feature>
<dbReference type="EMBL" id="BTSY01000007">
    <property type="protein sequence ID" value="GMT36817.1"/>
    <property type="molecule type" value="Genomic_DNA"/>
</dbReference>